<dbReference type="EMBL" id="LT854261">
    <property type="protein sequence ID" value="SMR58367.1"/>
    <property type="molecule type" value="Genomic_DNA"/>
</dbReference>
<evidence type="ECO:0000256" key="2">
    <source>
        <dbReference type="SAM" id="Phobius"/>
    </source>
</evidence>
<keyword evidence="2" id="KW-0812">Transmembrane</keyword>
<accession>A0A2H1GXS6</accession>
<dbReference type="AlphaFoldDB" id="A0A2H1GXS6"/>
<evidence type="ECO:0000256" key="1">
    <source>
        <dbReference type="SAM" id="MobiDB-lite"/>
    </source>
</evidence>
<keyword evidence="2" id="KW-0472">Membrane</keyword>
<feature type="transmembrane region" description="Helical" evidence="2">
    <location>
        <begin position="352"/>
        <end position="371"/>
    </location>
</feature>
<feature type="compositionally biased region" description="Basic and acidic residues" evidence="1">
    <location>
        <begin position="1"/>
        <end position="20"/>
    </location>
</feature>
<protein>
    <submittedName>
        <fullName evidence="3">Uncharacterized protein</fullName>
    </submittedName>
</protein>
<sequence length="397" mass="45621">MAYRDDSSRTPLPRSEERRPRSYHIYQSAGEKDVTDERRSSSPRRSRRRRPRKHIVVESEPEADFEDSDDVLDDFYGGNSRASGDDEDDEDDEHEIRPRPPRPSHYRIHDYARPTVNQSYGESYGRPVTGQSNHLSRPPRSYRARGLWTRAVRPSSDGSPFSAHLRLVVTRHGEIYKSRDIPYVKSSWDDVQFARRLKEEYRILKATKIGFKETIASYTKIHFVYFRQYHAYSSRRFNQGKWNVSKLIPITALDDEKAKVWFMYQLQKLSSLRSRWAGAGGRDGRRQSAPRKWTCRLDGLIEAGAVVDMEVLETFDVKRICVGLLLAVLFSLAVALAYGFAVDKDFSTGFSIASWIITAAGFFAAIVALFGDDSSTSLRASLNASPQEVPERFWEDR</sequence>
<name>A0A2H1GXS6_ZYMTR</name>
<feature type="transmembrane region" description="Helical" evidence="2">
    <location>
        <begin position="320"/>
        <end position="340"/>
    </location>
</feature>
<keyword evidence="2" id="KW-1133">Transmembrane helix</keyword>
<dbReference type="Proteomes" id="UP000245764">
    <property type="component" value="Chromosome 9"/>
</dbReference>
<proteinExistence type="predicted"/>
<reference evidence="4" key="1">
    <citation type="submission" date="2017-05" db="EMBL/GenBank/DDBJ databases">
        <authorList>
            <person name="Song R."/>
            <person name="Chenine A.L."/>
            <person name="Ruprecht R.M."/>
        </authorList>
    </citation>
    <scope>NUCLEOTIDE SEQUENCE [LARGE SCALE GENOMIC DNA]</scope>
</reference>
<feature type="compositionally biased region" description="Basic and acidic residues" evidence="1">
    <location>
        <begin position="30"/>
        <end position="40"/>
    </location>
</feature>
<gene>
    <name evidence="3" type="ORF">ZT1E4_G9102</name>
</gene>
<evidence type="ECO:0000313" key="3">
    <source>
        <dbReference type="EMBL" id="SMR58367.1"/>
    </source>
</evidence>
<evidence type="ECO:0000313" key="4">
    <source>
        <dbReference type="Proteomes" id="UP000245764"/>
    </source>
</evidence>
<feature type="compositionally biased region" description="Acidic residues" evidence="1">
    <location>
        <begin position="59"/>
        <end position="73"/>
    </location>
</feature>
<feature type="compositionally biased region" description="Basic residues" evidence="1">
    <location>
        <begin position="41"/>
        <end position="54"/>
    </location>
</feature>
<feature type="region of interest" description="Disordered" evidence="1">
    <location>
        <begin position="1"/>
        <end position="140"/>
    </location>
</feature>
<organism evidence="3 4">
    <name type="scientific">Zymoseptoria tritici ST99CH_1E4</name>
    <dbReference type="NCBI Taxonomy" id="1276532"/>
    <lineage>
        <taxon>Eukaryota</taxon>
        <taxon>Fungi</taxon>
        <taxon>Dikarya</taxon>
        <taxon>Ascomycota</taxon>
        <taxon>Pezizomycotina</taxon>
        <taxon>Dothideomycetes</taxon>
        <taxon>Dothideomycetidae</taxon>
        <taxon>Mycosphaerellales</taxon>
        <taxon>Mycosphaerellaceae</taxon>
        <taxon>Zymoseptoria</taxon>
    </lineage>
</organism>